<keyword evidence="4 11" id="KW-0028">Amino-acid biosynthesis</keyword>
<dbReference type="InterPro" id="IPR031322">
    <property type="entry name" value="Shikimate/glucono_kinase"/>
</dbReference>
<evidence type="ECO:0000313" key="13">
    <source>
        <dbReference type="Proteomes" id="UP000187012"/>
    </source>
</evidence>
<comment type="subunit">
    <text evidence="11">Monomer.</text>
</comment>
<feature type="binding site" evidence="11">
    <location>
        <position position="97"/>
    </location>
    <ligand>
        <name>substrate</name>
    </ligand>
</feature>
<dbReference type="GO" id="GO:0008652">
    <property type="term" value="P:amino acid biosynthetic process"/>
    <property type="evidence" value="ECO:0007669"/>
    <property type="project" value="UniProtKB-KW"/>
</dbReference>
<dbReference type="GO" id="GO:0009423">
    <property type="term" value="P:chorismate biosynthetic process"/>
    <property type="evidence" value="ECO:0007669"/>
    <property type="project" value="UniProtKB-UniRule"/>
</dbReference>
<feature type="binding site" evidence="11">
    <location>
        <position position="55"/>
    </location>
    <ligand>
        <name>Mg(2+)</name>
        <dbReference type="ChEBI" id="CHEBI:18420"/>
    </ligand>
</feature>
<reference evidence="12 13" key="1">
    <citation type="submission" date="2016-12" db="EMBL/GenBank/DDBJ databases">
        <authorList>
            <person name="Song W.-J."/>
            <person name="Kurnit D.M."/>
        </authorList>
    </citation>
    <scope>NUCLEOTIDE SEQUENCE [LARGE SCALE GENOMIC DNA]</scope>
    <source>
        <strain evidence="12 13">STM7296</strain>
    </source>
</reference>
<dbReference type="GO" id="GO:0005829">
    <property type="term" value="C:cytosol"/>
    <property type="evidence" value="ECO:0007669"/>
    <property type="project" value="TreeGrafter"/>
</dbReference>
<feature type="binding site" evidence="11">
    <location>
        <position position="119"/>
    </location>
    <ligand>
        <name>substrate</name>
    </ligand>
</feature>
<dbReference type="Gene3D" id="3.40.50.300">
    <property type="entry name" value="P-loop containing nucleotide triphosphate hydrolases"/>
    <property type="match status" value="1"/>
</dbReference>
<keyword evidence="11" id="KW-0460">Magnesium</keyword>
<evidence type="ECO:0000256" key="7">
    <source>
        <dbReference type="ARBA" id="ARBA00022777"/>
    </source>
</evidence>
<evidence type="ECO:0000256" key="10">
    <source>
        <dbReference type="ARBA" id="ARBA00048567"/>
    </source>
</evidence>
<comment type="cofactor">
    <cofactor evidence="11">
        <name>Mg(2+)</name>
        <dbReference type="ChEBI" id="CHEBI:18420"/>
    </cofactor>
    <text evidence="11">Binds 1 Mg(2+) ion per subunit.</text>
</comment>
<feature type="binding site" evidence="11">
    <location>
        <position position="73"/>
    </location>
    <ligand>
        <name>substrate</name>
    </ligand>
</feature>
<dbReference type="InterPro" id="IPR000623">
    <property type="entry name" value="Shikimate_kinase/TSH1"/>
</dbReference>
<evidence type="ECO:0000256" key="8">
    <source>
        <dbReference type="ARBA" id="ARBA00022840"/>
    </source>
</evidence>
<organism evidence="12 13">
    <name type="scientific">Paraburkholderia ribeironis</name>
    <dbReference type="NCBI Taxonomy" id="1247936"/>
    <lineage>
        <taxon>Bacteria</taxon>
        <taxon>Pseudomonadati</taxon>
        <taxon>Pseudomonadota</taxon>
        <taxon>Betaproteobacteria</taxon>
        <taxon>Burkholderiales</taxon>
        <taxon>Burkholderiaceae</taxon>
        <taxon>Paraburkholderia</taxon>
    </lineage>
</organism>
<keyword evidence="8 11" id="KW-0067">ATP-binding</keyword>
<comment type="pathway">
    <text evidence="1 11">Metabolic intermediate biosynthesis; chorismate biosynthesis; chorismate from D-erythrose 4-phosphate and phosphoenolpyruvate: step 5/7.</text>
</comment>
<dbReference type="STRING" id="1247936.BN2475_90178"/>
<evidence type="ECO:0000256" key="4">
    <source>
        <dbReference type="ARBA" id="ARBA00022605"/>
    </source>
</evidence>
<feature type="binding site" evidence="11">
    <location>
        <begin position="51"/>
        <end position="56"/>
    </location>
    <ligand>
        <name>ATP</name>
        <dbReference type="ChEBI" id="CHEBI:30616"/>
    </ligand>
</feature>
<dbReference type="PROSITE" id="PS01128">
    <property type="entry name" value="SHIKIMATE_KINASE"/>
    <property type="match status" value="1"/>
</dbReference>
<dbReference type="UniPathway" id="UPA00053">
    <property type="reaction ID" value="UER00088"/>
</dbReference>
<dbReference type="Proteomes" id="UP000187012">
    <property type="component" value="Unassembled WGS sequence"/>
</dbReference>
<keyword evidence="9 11" id="KW-0057">Aromatic amino acid biosynthesis</keyword>
<evidence type="ECO:0000256" key="9">
    <source>
        <dbReference type="ARBA" id="ARBA00023141"/>
    </source>
</evidence>
<dbReference type="AlphaFoldDB" id="A0A1N7RNR6"/>
<evidence type="ECO:0000313" key="12">
    <source>
        <dbReference type="EMBL" id="SIT36723.1"/>
    </source>
</evidence>
<dbReference type="InterPro" id="IPR023000">
    <property type="entry name" value="Shikimate_kinase_CS"/>
</dbReference>
<dbReference type="GO" id="GO:0009073">
    <property type="term" value="P:aromatic amino acid family biosynthetic process"/>
    <property type="evidence" value="ECO:0007669"/>
    <property type="project" value="UniProtKB-KW"/>
</dbReference>
<comment type="caution">
    <text evidence="11">Lacks conserved residue(s) required for the propagation of feature annotation.</text>
</comment>
<keyword evidence="11" id="KW-0479">Metal-binding</keyword>
<accession>A0A1N7RNR6</accession>
<dbReference type="SUPFAM" id="SSF52540">
    <property type="entry name" value="P-loop containing nucleoside triphosphate hydrolases"/>
    <property type="match status" value="1"/>
</dbReference>
<evidence type="ECO:0000256" key="5">
    <source>
        <dbReference type="ARBA" id="ARBA00022679"/>
    </source>
</evidence>
<comment type="subcellular location">
    <subcellularLocation>
        <location evidence="11">Cytoplasm</location>
    </subcellularLocation>
</comment>
<keyword evidence="7 11" id="KW-0418">Kinase</keyword>
<evidence type="ECO:0000256" key="3">
    <source>
        <dbReference type="ARBA" id="ARBA00012154"/>
    </source>
</evidence>
<dbReference type="PANTHER" id="PTHR21087">
    <property type="entry name" value="SHIKIMATE KINASE"/>
    <property type="match status" value="1"/>
</dbReference>
<proteinExistence type="inferred from homology"/>
<name>A0A1N7RNR6_9BURK</name>
<dbReference type="CDD" id="cd00464">
    <property type="entry name" value="SK"/>
    <property type="match status" value="1"/>
</dbReference>
<evidence type="ECO:0000256" key="6">
    <source>
        <dbReference type="ARBA" id="ARBA00022741"/>
    </source>
</evidence>
<evidence type="ECO:0000256" key="1">
    <source>
        <dbReference type="ARBA" id="ARBA00004842"/>
    </source>
</evidence>
<dbReference type="GO" id="GO:0000287">
    <property type="term" value="F:magnesium ion binding"/>
    <property type="evidence" value="ECO:0007669"/>
    <property type="project" value="UniProtKB-UniRule"/>
</dbReference>
<protein>
    <recommendedName>
        <fullName evidence="3 11">Shikimate kinase</fullName>
        <shortName evidence="11">SK</shortName>
        <ecNumber evidence="3 11">2.7.1.71</ecNumber>
    </recommendedName>
</protein>
<gene>
    <name evidence="11 12" type="primary">aroK</name>
    <name evidence="12" type="ORF">BN2475_90178</name>
</gene>
<dbReference type="GO" id="GO:0004765">
    <property type="term" value="F:shikimate kinase activity"/>
    <property type="evidence" value="ECO:0007669"/>
    <property type="project" value="UniProtKB-UniRule"/>
</dbReference>
<evidence type="ECO:0000256" key="2">
    <source>
        <dbReference type="ARBA" id="ARBA00006997"/>
    </source>
</evidence>
<comment type="catalytic activity">
    <reaction evidence="10 11">
        <text>shikimate + ATP = 3-phosphoshikimate + ADP + H(+)</text>
        <dbReference type="Rhea" id="RHEA:13121"/>
        <dbReference type="ChEBI" id="CHEBI:15378"/>
        <dbReference type="ChEBI" id="CHEBI:30616"/>
        <dbReference type="ChEBI" id="CHEBI:36208"/>
        <dbReference type="ChEBI" id="CHEBI:145989"/>
        <dbReference type="ChEBI" id="CHEBI:456216"/>
        <dbReference type="EC" id="2.7.1.71"/>
    </reaction>
</comment>
<keyword evidence="6 11" id="KW-0547">Nucleotide-binding</keyword>
<dbReference type="InterPro" id="IPR027417">
    <property type="entry name" value="P-loop_NTPase"/>
</dbReference>
<sequence length="217" mass="24147">MPPPLASGGAQTRQGSRFASKLRHETYRISQRTPLQARDAHANVFFVGLMGAGKTTVGRAIARRLDRPFFDSDHEIEARTGARIPVIFELEGEAGFREREASVIAELTGRDNIVLATGGGAVLRPENREALKSRGVVIYLRANPHDLWLRTRRDKNRPLLQTEDPKARLEALYEVRDPLYRECAHFVIETGRPSVNGLVNMVLMQLEMAGVATHPAS</sequence>
<keyword evidence="13" id="KW-1185">Reference proteome</keyword>
<dbReference type="EC" id="2.7.1.71" evidence="3 11"/>
<comment type="similarity">
    <text evidence="2 11">Belongs to the shikimate kinase family.</text>
</comment>
<dbReference type="GO" id="GO:0005524">
    <property type="term" value="F:ATP binding"/>
    <property type="evidence" value="ECO:0007669"/>
    <property type="project" value="UniProtKB-UniRule"/>
</dbReference>
<dbReference type="PRINTS" id="PR01100">
    <property type="entry name" value="SHIKIMTKNASE"/>
</dbReference>
<comment type="function">
    <text evidence="11">Catalyzes the specific phosphorylation of the 3-hydroxyl group of shikimic acid using ATP as a cosubstrate.</text>
</comment>
<keyword evidence="11" id="KW-0963">Cytoplasm</keyword>
<feature type="binding site" evidence="11">
    <location>
        <position position="176"/>
    </location>
    <ligand>
        <name>substrate</name>
    </ligand>
</feature>
<dbReference type="EMBL" id="CYGX02000009">
    <property type="protein sequence ID" value="SIT36723.1"/>
    <property type="molecule type" value="Genomic_DNA"/>
</dbReference>
<dbReference type="HAMAP" id="MF_00109">
    <property type="entry name" value="Shikimate_kinase"/>
    <property type="match status" value="1"/>
</dbReference>
<feature type="binding site" evidence="11">
    <location>
        <position position="157"/>
    </location>
    <ligand>
        <name>ATP</name>
        <dbReference type="ChEBI" id="CHEBI:30616"/>
    </ligand>
</feature>
<dbReference type="PANTHER" id="PTHR21087:SF16">
    <property type="entry name" value="SHIKIMATE KINASE 1, CHLOROPLASTIC"/>
    <property type="match status" value="1"/>
</dbReference>
<dbReference type="Pfam" id="PF01202">
    <property type="entry name" value="SKI"/>
    <property type="match status" value="1"/>
</dbReference>
<evidence type="ECO:0000256" key="11">
    <source>
        <dbReference type="HAMAP-Rule" id="MF_00109"/>
    </source>
</evidence>
<keyword evidence="5 11" id="KW-0808">Transferase</keyword>